<dbReference type="PANTHER" id="PTHR42879">
    <property type="entry name" value="3-OXOACYL-(ACYL-CARRIER-PROTEIN) REDUCTASE"/>
    <property type="match status" value="1"/>
</dbReference>
<dbReference type="Gene3D" id="3.40.50.720">
    <property type="entry name" value="NAD(P)-binding Rossmann-like Domain"/>
    <property type="match status" value="1"/>
</dbReference>
<dbReference type="GO" id="GO:0004316">
    <property type="term" value="F:3-oxoacyl-[acyl-carrier-protein] reductase (NADPH) activity"/>
    <property type="evidence" value="ECO:0007669"/>
    <property type="project" value="UniProtKB-EC"/>
</dbReference>
<dbReference type="STRING" id="153971.AWC19_03375"/>
<evidence type="ECO:0000313" key="7">
    <source>
        <dbReference type="Proteomes" id="UP000193529"/>
    </source>
</evidence>
<keyword evidence="3" id="KW-0964">Secreted</keyword>
<dbReference type="GO" id="GO:0032787">
    <property type="term" value="P:monocarboxylic acid metabolic process"/>
    <property type="evidence" value="ECO:0007669"/>
    <property type="project" value="UniProtKB-ARBA"/>
</dbReference>
<dbReference type="CDD" id="cd05233">
    <property type="entry name" value="SDR_c"/>
    <property type="match status" value="1"/>
</dbReference>
<dbReference type="InterPro" id="IPR036291">
    <property type="entry name" value="NAD(P)-bd_dom_sf"/>
</dbReference>
<name>A0A1X1ZTJ7_9MYCO</name>
<evidence type="ECO:0000256" key="4">
    <source>
        <dbReference type="ARBA" id="ARBA00040781"/>
    </source>
</evidence>
<dbReference type="AlphaFoldDB" id="A0A1X1ZTJ7"/>
<proteinExistence type="inferred from homology"/>
<evidence type="ECO:0000256" key="5">
    <source>
        <dbReference type="ARBA" id="ARBA00047400"/>
    </source>
</evidence>
<dbReference type="SUPFAM" id="SSF51735">
    <property type="entry name" value="NAD(P)-binding Rossmann-fold domains"/>
    <property type="match status" value="1"/>
</dbReference>
<dbReference type="InterPro" id="IPR050259">
    <property type="entry name" value="SDR"/>
</dbReference>
<dbReference type="Pfam" id="PF00106">
    <property type="entry name" value="adh_short"/>
    <property type="match status" value="1"/>
</dbReference>
<gene>
    <name evidence="6" type="ORF">AWC19_03375</name>
</gene>
<dbReference type="PANTHER" id="PTHR42879:SF2">
    <property type="entry name" value="3-OXOACYL-[ACYL-CARRIER-PROTEIN] REDUCTASE FABG"/>
    <property type="match status" value="1"/>
</dbReference>
<dbReference type="PROSITE" id="PS00061">
    <property type="entry name" value="ADH_SHORT"/>
    <property type="match status" value="1"/>
</dbReference>
<evidence type="ECO:0000256" key="3">
    <source>
        <dbReference type="ARBA" id="ARBA00022512"/>
    </source>
</evidence>
<comment type="subcellular location">
    <subcellularLocation>
        <location evidence="1">Secreted</location>
        <location evidence="1">Cell wall</location>
    </subcellularLocation>
</comment>
<evidence type="ECO:0000256" key="1">
    <source>
        <dbReference type="ARBA" id="ARBA00004191"/>
    </source>
</evidence>
<reference evidence="6 7" key="1">
    <citation type="submission" date="2016-01" db="EMBL/GenBank/DDBJ databases">
        <title>The new phylogeny of the genus Mycobacterium.</title>
        <authorList>
            <person name="Tarcisio F."/>
            <person name="Conor M."/>
            <person name="Antonella G."/>
            <person name="Elisabetta G."/>
            <person name="Giulia F.S."/>
            <person name="Sara T."/>
            <person name="Anna F."/>
            <person name="Clotilde B."/>
            <person name="Roberto B."/>
            <person name="Veronica D.S."/>
            <person name="Fabio R."/>
            <person name="Monica P."/>
            <person name="Olivier J."/>
            <person name="Enrico T."/>
            <person name="Nicola S."/>
        </authorList>
    </citation>
    <scope>NUCLEOTIDE SEQUENCE [LARGE SCALE GENOMIC DNA]</scope>
    <source>
        <strain evidence="6 7">DSM 44572</strain>
    </source>
</reference>
<dbReference type="EMBL" id="LQPJ01000076">
    <property type="protein sequence ID" value="ORW26735.1"/>
    <property type="molecule type" value="Genomic_DNA"/>
</dbReference>
<accession>A0A1X1ZTJ7</accession>
<dbReference type="Proteomes" id="UP000193529">
    <property type="component" value="Unassembled WGS sequence"/>
</dbReference>
<dbReference type="InterPro" id="IPR002347">
    <property type="entry name" value="SDR_fam"/>
</dbReference>
<keyword evidence="3" id="KW-0134">Cell wall</keyword>
<organism evidence="6 7">
    <name type="scientific">Mycobacterium palustre</name>
    <dbReference type="NCBI Taxonomy" id="153971"/>
    <lineage>
        <taxon>Bacteria</taxon>
        <taxon>Bacillati</taxon>
        <taxon>Actinomycetota</taxon>
        <taxon>Actinomycetes</taxon>
        <taxon>Mycobacteriales</taxon>
        <taxon>Mycobacteriaceae</taxon>
        <taxon>Mycobacterium</taxon>
        <taxon>Mycobacterium simiae complex</taxon>
    </lineage>
</organism>
<comment type="caution">
    <text evidence="6">The sequence shown here is derived from an EMBL/GenBank/DDBJ whole genome shotgun (WGS) entry which is preliminary data.</text>
</comment>
<dbReference type="PRINTS" id="PR00081">
    <property type="entry name" value="GDHRDH"/>
</dbReference>
<evidence type="ECO:0000256" key="2">
    <source>
        <dbReference type="ARBA" id="ARBA00006484"/>
    </source>
</evidence>
<evidence type="ECO:0000313" key="6">
    <source>
        <dbReference type="EMBL" id="ORW26735.1"/>
    </source>
</evidence>
<keyword evidence="7" id="KW-1185">Reference proteome</keyword>
<sequence length="195" mass="20054">MVSGAGYIPQRAGRGRFTSLALADASAMVACIDIDERRAHRIVDEIAGRGGNAVPIVADMTDPVQVGRAIDHAVAALRGLDVCVDIIGAATWSKVEDFTTQLWDATIHYNLTQVFYLFQAAGGYMIAQRSGGSLVAIASVDGIAAATCHAAYGAAKAGVISLVKTFAGEPGRNGIRANAVAPGNVGSGNEDAPRA</sequence>
<comment type="similarity">
    <text evidence="2">Belongs to the short-chain dehydrogenases/reductases (SDR) family.</text>
</comment>
<dbReference type="InterPro" id="IPR020904">
    <property type="entry name" value="Sc_DH/Rdtase_CS"/>
</dbReference>
<protein>
    <recommendedName>
        <fullName evidence="4">3-oxoacyl-[acyl-carrier-protein] reductase MabA</fullName>
    </recommendedName>
</protein>
<comment type="catalytic activity">
    <reaction evidence="5">
        <text>a (3R)-hydroxyacyl-[ACP] + NADP(+) = a 3-oxoacyl-[ACP] + NADPH + H(+)</text>
        <dbReference type="Rhea" id="RHEA:17397"/>
        <dbReference type="Rhea" id="RHEA-COMP:9916"/>
        <dbReference type="Rhea" id="RHEA-COMP:9945"/>
        <dbReference type="ChEBI" id="CHEBI:15378"/>
        <dbReference type="ChEBI" id="CHEBI:57783"/>
        <dbReference type="ChEBI" id="CHEBI:58349"/>
        <dbReference type="ChEBI" id="CHEBI:78776"/>
        <dbReference type="ChEBI" id="CHEBI:78827"/>
        <dbReference type="EC" id="1.1.1.100"/>
    </reaction>
    <physiologicalReaction direction="right-to-left" evidence="5">
        <dbReference type="Rhea" id="RHEA:17399"/>
    </physiologicalReaction>
</comment>